<keyword evidence="5" id="KW-0004">4Fe-4S</keyword>
<feature type="domain" description="Radical SAM core" evidence="13">
    <location>
        <begin position="15"/>
        <end position="165"/>
    </location>
</feature>
<dbReference type="GO" id="GO:0043365">
    <property type="term" value="F:[formate-C-acetyltransferase]-activating enzyme activity"/>
    <property type="evidence" value="ECO:0007669"/>
    <property type="project" value="InterPro"/>
</dbReference>
<comment type="similarity">
    <text evidence="3 12">Belongs to the organic radical-activating enzymes family.</text>
</comment>
<dbReference type="Pfam" id="PF13353">
    <property type="entry name" value="Fer4_12"/>
    <property type="match status" value="1"/>
</dbReference>
<evidence type="ECO:0000256" key="3">
    <source>
        <dbReference type="ARBA" id="ARBA00009777"/>
    </source>
</evidence>
<name>D9SQ57_CLOC7</name>
<evidence type="ECO:0000256" key="4">
    <source>
        <dbReference type="ARBA" id="ARBA00014281"/>
    </source>
</evidence>
<dbReference type="NCBIfam" id="TIGR02491">
    <property type="entry name" value="NrdG"/>
    <property type="match status" value="1"/>
</dbReference>
<evidence type="ECO:0000256" key="6">
    <source>
        <dbReference type="ARBA" id="ARBA00022691"/>
    </source>
</evidence>
<dbReference type="AlphaFoldDB" id="D9SQ57"/>
<reference evidence="14 15" key="1">
    <citation type="submission" date="2010-08" db="EMBL/GenBank/DDBJ databases">
        <title>Complete sequence of Clostridium cellulovorans 743B.</title>
        <authorList>
            <consortium name="US DOE Joint Genome Institute"/>
            <person name="Lucas S."/>
            <person name="Copeland A."/>
            <person name="Lapidus A."/>
            <person name="Cheng J.-F."/>
            <person name="Bruce D."/>
            <person name="Goodwin L."/>
            <person name="Pitluck S."/>
            <person name="Chertkov O."/>
            <person name="Detter J.C."/>
            <person name="Han C."/>
            <person name="Tapia R."/>
            <person name="Land M."/>
            <person name="Hauser L."/>
            <person name="Chang Y.-J."/>
            <person name="Jeffries C."/>
            <person name="Kyrpides N."/>
            <person name="Ivanova N."/>
            <person name="Mikhailova N."/>
            <person name="Hemme C.L."/>
            <person name="Woyke T."/>
        </authorList>
    </citation>
    <scope>NUCLEOTIDE SEQUENCE [LARGE SCALE GENOMIC DNA]</scope>
    <source>
        <strain evidence="15">ATCC 35296 / DSM 3052 / OCM 3 / 743B</strain>
    </source>
</reference>
<proteinExistence type="inferred from homology"/>
<evidence type="ECO:0000256" key="1">
    <source>
        <dbReference type="ARBA" id="ARBA00001966"/>
    </source>
</evidence>
<dbReference type="SFLD" id="SFLDF00299">
    <property type="entry name" value="anaerobic_ribonucleoside-triph"/>
    <property type="match status" value="1"/>
</dbReference>
<keyword evidence="8 12" id="KW-0560">Oxidoreductase</keyword>
<dbReference type="GO" id="GO:0004748">
    <property type="term" value="F:ribonucleoside-diphosphate reductase activity, thioredoxin disulfide as acceptor"/>
    <property type="evidence" value="ECO:0007669"/>
    <property type="project" value="TreeGrafter"/>
</dbReference>
<evidence type="ECO:0000256" key="11">
    <source>
        <dbReference type="ARBA" id="ARBA00047365"/>
    </source>
</evidence>
<dbReference type="CDD" id="cd01335">
    <property type="entry name" value="Radical_SAM"/>
    <property type="match status" value="1"/>
</dbReference>
<dbReference type="OrthoDB" id="9782387at2"/>
<dbReference type="SFLD" id="SFLDS00029">
    <property type="entry name" value="Radical_SAM"/>
    <property type="match status" value="1"/>
</dbReference>
<dbReference type="InterPro" id="IPR007197">
    <property type="entry name" value="rSAM"/>
</dbReference>
<evidence type="ECO:0000313" key="15">
    <source>
        <dbReference type="Proteomes" id="UP000002730"/>
    </source>
</evidence>
<gene>
    <name evidence="14" type="ordered locus">Clocel_0344</name>
</gene>
<evidence type="ECO:0000256" key="7">
    <source>
        <dbReference type="ARBA" id="ARBA00022723"/>
    </source>
</evidence>
<evidence type="ECO:0000256" key="8">
    <source>
        <dbReference type="ARBA" id="ARBA00023002"/>
    </source>
</evidence>
<dbReference type="GO" id="GO:0046872">
    <property type="term" value="F:metal ion binding"/>
    <property type="evidence" value="ECO:0007669"/>
    <property type="project" value="UniProtKB-KW"/>
</dbReference>
<dbReference type="RefSeq" id="WP_010075109.1">
    <property type="nucleotide sequence ID" value="NC_014393.1"/>
</dbReference>
<dbReference type="eggNOG" id="COG0602">
    <property type="taxonomic scope" value="Bacteria"/>
</dbReference>
<dbReference type="PANTHER" id="PTHR30352:SF2">
    <property type="entry name" value="ANAEROBIC RIBONUCLEOSIDE-TRIPHOSPHATE REDUCTASE-ACTIVATING PROTEIN"/>
    <property type="match status" value="1"/>
</dbReference>
<dbReference type="GO" id="GO:0051539">
    <property type="term" value="F:4 iron, 4 sulfur cluster binding"/>
    <property type="evidence" value="ECO:0007669"/>
    <property type="project" value="UniProtKB-KW"/>
</dbReference>
<dbReference type="KEGG" id="ccb:Clocel_0344"/>
<dbReference type="EMBL" id="CP002160">
    <property type="protein sequence ID" value="ADL50124.1"/>
    <property type="molecule type" value="Genomic_DNA"/>
</dbReference>
<dbReference type="SFLD" id="SFLDG01063">
    <property type="entry name" value="activating_enzymes__group_1"/>
    <property type="match status" value="1"/>
</dbReference>
<evidence type="ECO:0000256" key="12">
    <source>
        <dbReference type="PIRNR" id="PIRNR000368"/>
    </source>
</evidence>
<dbReference type="PANTHER" id="PTHR30352">
    <property type="entry name" value="PYRUVATE FORMATE-LYASE-ACTIVATING ENZYME"/>
    <property type="match status" value="1"/>
</dbReference>
<dbReference type="InterPro" id="IPR058240">
    <property type="entry name" value="rSAM_sf"/>
</dbReference>
<evidence type="ECO:0000256" key="5">
    <source>
        <dbReference type="ARBA" id="ARBA00022485"/>
    </source>
</evidence>
<dbReference type="InterPro" id="IPR013785">
    <property type="entry name" value="Aldolase_TIM"/>
</dbReference>
<dbReference type="HOGENOM" id="CLU_089926_2_1_9"/>
<dbReference type="Proteomes" id="UP000002730">
    <property type="component" value="Chromosome"/>
</dbReference>
<evidence type="ECO:0000256" key="9">
    <source>
        <dbReference type="ARBA" id="ARBA00023004"/>
    </source>
</evidence>
<evidence type="ECO:0000256" key="2">
    <source>
        <dbReference type="ARBA" id="ARBA00003852"/>
    </source>
</evidence>
<organism evidence="14 15">
    <name type="scientific">Clostridium cellulovorans (strain ATCC 35296 / DSM 3052 / OCM 3 / 743B)</name>
    <dbReference type="NCBI Taxonomy" id="573061"/>
    <lineage>
        <taxon>Bacteria</taxon>
        <taxon>Bacillati</taxon>
        <taxon>Bacillota</taxon>
        <taxon>Clostridia</taxon>
        <taxon>Eubacteriales</taxon>
        <taxon>Clostridiaceae</taxon>
        <taxon>Clostridium</taxon>
    </lineage>
</organism>
<comment type="function">
    <text evidence="2 12">Activation of anaerobic ribonucleoside-triphosphate reductase under anaerobic conditions by generation of an organic free radical, using S-adenosylmethionine and reduced flavodoxin as cosubstrates to produce 5'-deoxy-adenosine.</text>
</comment>
<evidence type="ECO:0000256" key="10">
    <source>
        <dbReference type="ARBA" id="ARBA00023014"/>
    </source>
</evidence>
<protein>
    <recommendedName>
        <fullName evidence="4 12">Anaerobic ribonucleoside-triphosphate reductase-activating protein</fullName>
        <ecNumber evidence="12">1.97.1.-</ecNumber>
    </recommendedName>
</protein>
<keyword evidence="6" id="KW-0949">S-adenosyl-L-methionine</keyword>
<dbReference type="SUPFAM" id="SSF102114">
    <property type="entry name" value="Radical SAM enzymes"/>
    <property type="match status" value="1"/>
</dbReference>
<dbReference type="PIRSF" id="PIRSF000368">
    <property type="entry name" value="NrdG"/>
    <property type="match status" value="1"/>
</dbReference>
<evidence type="ECO:0000313" key="14">
    <source>
        <dbReference type="EMBL" id="ADL50124.1"/>
    </source>
</evidence>
<dbReference type="PROSITE" id="PS51918">
    <property type="entry name" value="RADICAL_SAM"/>
    <property type="match status" value="1"/>
</dbReference>
<dbReference type="STRING" id="573061.Clocel_0344"/>
<dbReference type="InterPro" id="IPR001989">
    <property type="entry name" value="Radical_activat_CS"/>
</dbReference>
<dbReference type="InterPro" id="IPR012837">
    <property type="entry name" value="NrdG"/>
</dbReference>
<dbReference type="Gene3D" id="3.20.20.70">
    <property type="entry name" value="Aldolase class I"/>
    <property type="match status" value="1"/>
</dbReference>
<sequence length="165" mass="18655">MNKLKVGGFLDNSLVNGIGLRSVIFVSGCTHECQGCHNQELQCFSYGEEVTIEEIMDRIKKNLGIIRGVTLSGGDPMEQPQNLMQLSKEIKKLNLNIWCYTGYTYEEILNDQDKSELLKEIDVLVDGPFILKLKDEGLKYKGSSNQRIIDVKKSIEQDKVVLLDI</sequence>
<dbReference type="SFLD" id="SFLDG01066">
    <property type="entry name" value="organic_radical-activating_enz"/>
    <property type="match status" value="1"/>
</dbReference>
<accession>D9SQ57</accession>
<dbReference type="PROSITE" id="PS01087">
    <property type="entry name" value="RADICAL_ACTIVATING"/>
    <property type="match status" value="1"/>
</dbReference>
<evidence type="ECO:0000259" key="13">
    <source>
        <dbReference type="PROSITE" id="PS51918"/>
    </source>
</evidence>
<dbReference type="InterPro" id="IPR034457">
    <property type="entry name" value="Organic_radical-activating"/>
</dbReference>
<keyword evidence="15" id="KW-1185">Reference proteome</keyword>
<keyword evidence="7" id="KW-0479">Metal-binding</keyword>
<comment type="catalytic activity">
    <reaction evidence="11">
        <text>glycyl-[protein] + reduced [flavodoxin] + S-adenosyl-L-methionine = glycin-2-yl radical-[protein] + semiquinone [flavodoxin] + 5'-deoxyadenosine + L-methionine + H(+)</text>
        <dbReference type="Rhea" id="RHEA:61976"/>
        <dbReference type="Rhea" id="RHEA-COMP:10622"/>
        <dbReference type="Rhea" id="RHEA-COMP:14480"/>
        <dbReference type="Rhea" id="RHEA-COMP:15993"/>
        <dbReference type="Rhea" id="RHEA-COMP:15994"/>
        <dbReference type="ChEBI" id="CHEBI:15378"/>
        <dbReference type="ChEBI" id="CHEBI:17319"/>
        <dbReference type="ChEBI" id="CHEBI:29947"/>
        <dbReference type="ChEBI" id="CHEBI:32722"/>
        <dbReference type="ChEBI" id="CHEBI:57618"/>
        <dbReference type="ChEBI" id="CHEBI:57844"/>
        <dbReference type="ChEBI" id="CHEBI:59789"/>
        <dbReference type="ChEBI" id="CHEBI:140311"/>
    </reaction>
</comment>
<keyword evidence="9" id="KW-0408">Iron</keyword>
<dbReference type="EC" id="1.97.1.-" evidence="12"/>
<keyword evidence="10" id="KW-0411">Iron-sulfur</keyword>
<comment type="cofactor">
    <cofactor evidence="1">
        <name>[4Fe-4S] cluster</name>
        <dbReference type="ChEBI" id="CHEBI:49883"/>
    </cofactor>
</comment>